<dbReference type="Pfam" id="PF00656">
    <property type="entry name" value="Peptidase_C14"/>
    <property type="match status" value="1"/>
</dbReference>
<accession>A0A5K7X5H6</accession>
<evidence type="ECO:0000313" key="3">
    <source>
        <dbReference type="Proteomes" id="UP000326837"/>
    </source>
</evidence>
<organism evidence="2 3">
    <name type="scientific">Lacipirellula parvula</name>
    <dbReference type="NCBI Taxonomy" id="2650471"/>
    <lineage>
        <taxon>Bacteria</taxon>
        <taxon>Pseudomonadati</taxon>
        <taxon>Planctomycetota</taxon>
        <taxon>Planctomycetia</taxon>
        <taxon>Pirellulales</taxon>
        <taxon>Lacipirellulaceae</taxon>
        <taxon>Lacipirellula</taxon>
    </lineage>
</organism>
<dbReference type="RefSeq" id="WP_152098021.1">
    <property type="nucleotide sequence ID" value="NZ_AP021861.1"/>
</dbReference>
<sequence length="247" mass="26880">MSRQAILVESSKLKGHVDLPGARADVVKFKAYLESAIGGAWESSEICILSHPTEKELLKWVNSASTKDYSFVTFSGHGYHAKGKGVDETRLCINDTEEVAVSKLNPGNPRSLIIADSCRNVTLIEAEESATAFRLSLNAKMAALGPNRDRCRKVFDISVLTAPAGAVYFYSCDLNQTAGETNNGGYFSQALIDIGEAWADNKKTGVLSSFDAFNGAAAVVAQKDKQQKPQIQAGRRMTHYPFTVFTY</sequence>
<dbReference type="InterPro" id="IPR011600">
    <property type="entry name" value="Pept_C14_caspase"/>
</dbReference>
<gene>
    <name evidence="2" type="ORF">PLANPX_1576</name>
</gene>
<protein>
    <recommendedName>
        <fullName evidence="1">Peptidase C14 caspase domain-containing protein</fullName>
    </recommendedName>
</protein>
<proteinExistence type="predicted"/>
<dbReference type="AlphaFoldDB" id="A0A5K7X5H6"/>
<keyword evidence="3" id="KW-1185">Reference proteome</keyword>
<name>A0A5K7X5H6_9BACT</name>
<dbReference type="InterPro" id="IPR029030">
    <property type="entry name" value="Caspase-like_dom_sf"/>
</dbReference>
<dbReference type="Gene3D" id="3.40.50.1460">
    <property type="match status" value="1"/>
</dbReference>
<dbReference type="EMBL" id="AP021861">
    <property type="protein sequence ID" value="BBO31964.1"/>
    <property type="molecule type" value="Genomic_DNA"/>
</dbReference>
<dbReference type="SUPFAM" id="SSF52129">
    <property type="entry name" value="Caspase-like"/>
    <property type="match status" value="1"/>
</dbReference>
<dbReference type="GO" id="GO:0004197">
    <property type="term" value="F:cysteine-type endopeptidase activity"/>
    <property type="evidence" value="ECO:0007669"/>
    <property type="project" value="InterPro"/>
</dbReference>
<dbReference type="Proteomes" id="UP000326837">
    <property type="component" value="Chromosome"/>
</dbReference>
<feature type="domain" description="Peptidase C14 caspase" evidence="1">
    <location>
        <begin position="3"/>
        <end position="233"/>
    </location>
</feature>
<dbReference type="KEGG" id="lpav:PLANPX_1576"/>
<dbReference type="GO" id="GO:0006508">
    <property type="term" value="P:proteolysis"/>
    <property type="evidence" value="ECO:0007669"/>
    <property type="project" value="InterPro"/>
</dbReference>
<reference evidence="3" key="1">
    <citation type="submission" date="2019-10" db="EMBL/GenBank/DDBJ databases">
        <title>Lacipirellula parvula gen. nov., sp. nov., representing a lineage of planctomycetes widespread in freshwater anoxic habitats, and description of the family Lacipirellulaceae.</title>
        <authorList>
            <person name="Dedysh S.N."/>
            <person name="Kulichevskaya I.S."/>
            <person name="Beletsky A.V."/>
            <person name="Rakitin A.L."/>
            <person name="Mardanov A.V."/>
            <person name="Ivanova A.A."/>
            <person name="Saltykova V.X."/>
            <person name="Rijpstra W.I.C."/>
            <person name="Sinninghe Damste J.S."/>
            <person name="Ravin N.V."/>
        </authorList>
    </citation>
    <scope>NUCLEOTIDE SEQUENCE [LARGE SCALE GENOMIC DNA]</scope>
    <source>
        <strain evidence="3">PX69</strain>
    </source>
</reference>
<evidence type="ECO:0000259" key="1">
    <source>
        <dbReference type="Pfam" id="PF00656"/>
    </source>
</evidence>
<evidence type="ECO:0000313" key="2">
    <source>
        <dbReference type="EMBL" id="BBO31964.1"/>
    </source>
</evidence>